<dbReference type="RefSeq" id="WP_095503241.1">
    <property type="nucleotide sequence ID" value="NZ_WJXO01000001.1"/>
</dbReference>
<keyword evidence="1" id="KW-0472">Membrane</keyword>
<keyword evidence="1" id="KW-0812">Transmembrane</keyword>
<protein>
    <submittedName>
        <fullName evidence="2">Fimb protein</fullName>
    </submittedName>
</protein>
<organism evidence="2 3">
    <name type="scientific">Neisseria brasiliensis</name>
    <dbReference type="NCBI Taxonomy" id="2666100"/>
    <lineage>
        <taxon>Bacteria</taxon>
        <taxon>Pseudomonadati</taxon>
        <taxon>Pseudomonadota</taxon>
        <taxon>Betaproteobacteria</taxon>
        <taxon>Neisseriales</taxon>
        <taxon>Neisseriaceae</taxon>
        <taxon>Neisseria</taxon>
    </lineage>
</organism>
<keyword evidence="3" id="KW-1185">Reference proteome</keyword>
<reference evidence="2" key="1">
    <citation type="journal article" name="Emerg. Infect. Dis.">
        <title>Two cases of a newly characterized neisseria species.</title>
        <authorList>
            <person name="Mustapha M."/>
            <person name="Lemos A.P.S."/>
            <person name="Harrison L.H."/>
            <person name="Vantyne D."/>
            <person name="Sacchi C.T."/>
        </authorList>
    </citation>
    <scope>NUCLEOTIDE SEQUENCE</scope>
    <source>
        <strain evidence="2">N.95.16</strain>
    </source>
</reference>
<dbReference type="Proteomes" id="UP000486297">
    <property type="component" value="Unassembled WGS sequence"/>
</dbReference>
<evidence type="ECO:0000313" key="2">
    <source>
        <dbReference type="EMBL" id="MRN38429.1"/>
    </source>
</evidence>
<accession>A0A7X2GZ03</accession>
<feature type="transmembrane region" description="Helical" evidence="1">
    <location>
        <begin position="21"/>
        <end position="42"/>
    </location>
</feature>
<name>A0A7X2GZ03_9NEIS</name>
<comment type="caution">
    <text evidence="2">The sequence shown here is derived from an EMBL/GenBank/DDBJ whole genome shotgun (WGS) entry which is preliminary data.</text>
</comment>
<evidence type="ECO:0000256" key="1">
    <source>
        <dbReference type="SAM" id="Phobius"/>
    </source>
</evidence>
<dbReference type="AlphaFoldDB" id="A0A7X2GZ03"/>
<dbReference type="EMBL" id="WJXO01000001">
    <property type="protein sequence ID" value="MRN38429.1"/>
    <property type="molecule type" value="Genomic_DNA"/>
</dbReference>
<evidence type="ECO:0000313" key="3">
    <source>
        <dbReference type="Proteomes" id="UP000486297"/>
    </source>
</evidence>
<gene>
    <name evidence="2" type="ORF">GJU80_08035</name>
</gene>
<proteinExistence type="predicted"/>
<keyword evidence="1" id="KW-1133">Transmembrane helix</keyword>
<feature type="transmembrane region" description="Helical" evidence="1">
    <location>
        <begin position="85"/>
        <end position="104"/>
    </location>
</feature>
<feature type="transmembrane region" description="Helical" evidence="1">
    <location>
        <begin position="54"/>
        <end position="73"/>
    </location>
</feature>
<sequence>MITDTTPPTSRFKFALKNAAWHLLISLFVAGAAALLVFKIWYPHPYAELTGGLALYKLVVMVDVICGPLLTLVLVSPKKSTKERIIDFSLIGAIQLAALLYGLYSVSQARPVIAAFEQDRIMVVTAAEIDYEQLSNAPEGLQQLSWFGVKRVGLREPVNVEEANQSLSMSLQGIEPSMRPNWWIEDNEQERAKIRAKMKPLSVLAQARGLGEAEILSSASVKSDKQLYYLPFTSSFNKDWIVLLDQHADFVAYAPIDGFIVSH</sequence>